<dbReference type="RefSeq" id="WP_132009419.1">
    <property type="nucleotide sequence ID" value="NZ_JABUHM010000011.1"/>
</dbReference>
<accession>A0A4R2BAR2</accession>
<keyword evidence="2" id="KW-1185">Reference proteome</keyword>
<name>A0A4R2BAR2_9BACI</name>
<sequence>MKTEITYYDIAEERNVFQSPIISIGDQFIPSEGDTLLVDGWGYMVSQREFYYENDVIKIKIFCVREKKKR</sequence>
<proteinExistence type="predicted"/>
<dbReference type="EMBL" id="SLVV01000010">
    <property type="protein sequence ID" value="TCN22619.1"/>
    <property type="molecule type" value="Genomic_DNA"/>
</dbReference>
<organism evidence="1 2">
    <name type="scientific">Mesobacillus foraminis</name>
    <dbReference type="NCBI Taxonomy" id="279826"/>
    <lineage>
        <taxon>Bacteria</taxon>
        <taxon>Bacillati</taxon>
        <taxon>Bacillota</taxon>
        <taxon>Bacilli</taxon>
        <taxon>Bacillales</taxon>
        <taxon>Bacillaceae</taxon>
        <taxon>Mesobacillus</taxon>
    </lineage>
</organism>
<evidence type="ECO:0000313" key="1">
    <source>
        <dbReference type="EMBL" id="TCN22619.1"/>
    </source>
</evidence>
<comment type="caution">
    <text evidence="1">The sequence shown here is derived from an EMBL/GenBank/DDBJ whole genome shotgun (WGS) entry which is preliminary data.</text>
</comment>
<dbReference type="Proteomes" id="UP000295689">
    <property type="component" value="Unassembled WGS sequence"/>
</dbReference>
<dbReference type="AlphaFoldDB" id="A0A4R2BAR2"/>
<reference evidence="1 2" key="1">
    <citation type="journal article" date="2015" name="Stand. Genomic Sci.">
        <title>Genomic Encyclopedia of Bacterial and Archaeal Type Strains, Phase III: the genomes of soil and plant-associated and newly described type strains.</title>
        <authorList>
            <person name="Whitman W.B."/>
            <person name="Woyke T."/>
            <person name="Klenk H.P."/>
            <person name="Zhou Y."/>
            <person name="Lilburn T.G."/>
            <person name="Beck B.J."/>
            <person name="De Vos P."/>
            <person name="Vandamme P."/>
            <person name="Eisen J.A."/>
            <person name="Garrity G."/>
            <person name="Hugenholtz P."/>
            <person name="Kyrpides N.C."/>
        </authorList>
    </citation>
    <scope>NUCLEOTIDE SEQUENCE [LARGE SCALE GENOMIC DNA]</scope>
    <source>
        <strain evidence="1 2">CV53</strain>
    </source>
</reference>
<protein>
    <submittedName>
        <fullName evidence="1">Uncharacterized protein</fullName>
    </submittedName>
</protein>
<evidence type="ECO:0000313" key="2">
    <source>
        <dbReference type="Proteomes" id="UP000295689"/>
    </source>
</evidence>
<gene>
    <name evidence="1" type="ORF">EV146_110104</name>
</gene>